<dbReference type="InterPro" id="IPR054416">
    <property type="entry name" value="GST_UstS-like_C"/>
</dbReference>
<dbReference type="STRING" id="765257.A0A0D0AD05"/>
<dbReference type="OrthoDB" id="4951845at2759"/>
<organism evidence="3 4">
    <name type="scientific">Pisolithus microcarpus 441</name>
    <dbReference type="NCBI Taxonomy" id="765257"/>
    <lineage>
        <taxon>Eukaryota</taxon>
        <taxon>Fungi</taxon>
        <taxon>Dikarya</taxon>
        <taxon>Basidiomycota</taxon>
        <taxon>Agaricomycotina</taxon>
        <taxon>Agaricomycetes</taxon>
        <taxon>Agaricomycetidae</taxon>
        <taxon>Boletales</taxon>
        <taxon>Sclerodermatineae</taxon>
        <taxon>Pisolithaceae</taxon>
        <taxon>Pisolithus</taxon>
    </lineage>
</organism>
<dbReference type="SUPFAM" id="SSF47616">
    <property type="entry name" value="GST C-terminal domain-like"/>
    <property type="match status" value="1"/>
</dbReference>
<accession>A0A0D0AD05</accession>
<protein>
    <recommendedName>
        <fullName evidence="5">GST N-terminal domain-containing protein</fullName>
    </recommendedName>
</protein>
<dbReference type="InterPro" id="IPR036282">
    <property type="entry name" value="Glutathione-S-Trfase_C_sf"/>
</dbReference>
<dbReference type="InterPro" id="IPR004045">
    <property type="entry name" value="Glutathione_S-Trfase_N"/>
</dbReference>
<dbReference type="SUPFAM" id="SSF52833">
    <property type="entry name" value="Thioredoxin-like"/>
    <property type="match status" value="1"/>
</dbReference>
<dbReference type="InterPro" id="IPR036249">
    <property type="entry name" value="Thioredoxin-like_sf"/>
</dbReference>
<dbReference type="Pfam" id="PF22041">
    <property type="entry name" value="GST_C_7"/>
    <property type="match status" value="1"/>
</dbReference>
<evidence type="ECO:0008006" key="5">
    <source>
        <dbReference type="Google" id="ProtNLM"/>
    </source>
</evidence>
<gene>
    <name evidence="3" type="ORF">PISMIDRAFT_671935</name>
</gene>
<dbReference type="Proteomes" id="UP000054018">
    <property type="component" value="Unassembled WGS sequence"/>
</dbReference>
<feature type="domain" description="Glutathione S-transferase UstS-like C-terminal" evidence="2">
    <location>
        <begin position="128"/>
        <end position="259"/>
    </location>
</feature>
<dbReference type="AlphaFoldDB" id="A0A0D0AD05"/>
<name>A0A0D0AD05_9AGAM</name>
<dbReference type="Pfam" id="PF13409">
    <property type="entry name" value="GST_N_2"/>
    <property type="match status" value="1"/>
</dbReference>
<evidence type="ECO:0000259" key="2">
    <source>
        <dbReference type="Pfam" id="PF22041"/>
    </source>
</evidence>
<keyword evidence="4" id="KW-1185">Reference proteome</keyword>
<dbReference type="Gene3D" id="3.40.30.10">
    <property type="entry name" value="Glutaredoxin"/>
    <property type="match status" value="1"/>
</dbReference>
<reference evidence="3 4" key="1">
    <citation type="submission" date="2014-04" db="EMBL/GenBank/DDBJ databases">
        <authorList>
            <consortium name="DOE Joint Genome Institute"/>
            <person name="Kuo A."/>
            <person name="Kohler A."/>
            <person name="Costa M.D."/>
            <person name="Nagy L.G."/>
            <person name="Floudas D."/>
            <person name="Copeland A."/>
            <person name="Barry K.W."/>
            <person name="Cichocki N."/>
            <person name="Veneault-Fourrey C."/>
            <person name="LaButti K."/>
            <person name="Lindquist E.A."/>
            <person name="Lipzen A."/>
            <person name="Lundell T."/>
            <person name="Morin E."/>
            <person name="Murat C."/>
            <person name="Sun H."/>
            <person name="Tunlid A."/>
            <person name="Henrissat B."/>
            <person name="Grigoriev I.V."/>
            <person name="Hibbett D.S."/>
            <person name="Martin F."/>
            <person name="Nordberg H.P."/>
            <person name="Cantor M.N."/>
            <person name="Hua S.X."/>
        </authorList>
    </citation>
    <scope>NUCLEOTIDE SEQUENCE [LARGE SCALE GENOMIC DNA]</scope>
    <source>
        <strain evidence="3 4">441</strain>
    </source>
</reference>
<evidence type="ECO:0000313" key="4">
    <source>
        <dbReference type="Proteomes" id="UP000054018"/>
    </source>
</evidence>
<reference evidence="4" key="2">
    <citation type="submission" date="2015-01" db="EMBL/GenBank/DDBJ databases">
        <title>Evolutionary Origins and Diversification of the Mycorrhizal Mutualists.</title>
        <authorList>
            <consortium name="DOE Joint Genome Institute"/>
            <consortium name="Mycorrhizal Genomics Consortium"/>
            <person name="Kohler A."/>
            <person name="Kuo A."/>
            <person name="Nagy L.G."/>
            <person name="Floudas D."/>
            <person name="Copeland A."/>
            <person name="Barry K.W."/>
            <person name="Cichocki N."/>
            <person name="Veneault-Fourrey C."/>
            <person name="LaButti K."/>
            <person name="Lindquist E.A."/>
            <person name="Lipzen A."/>
            <person name="Lundell T."/>
            <person name="Morin E."/>
            <person name="Murat C."/>
            <person name="Riley R."/>
            <person name="Ohm R."/>
            <person name="Sun H."/>
            <person name="Tunlid A."/>
            <person name="Henrissat B."/>
            <person name="Grigoriev I.V."/>
            <person name="Hibbett D.S."/>
            <person name="Martin F."/>
        </authorList>
    </citation>
    <scope>NUCLEOTIDE SEQUENCE [LARGE SCALE GENOMIC DNA]</scope>
    <source>
        <strain evidence="4">441</strain>
    </source>
</reference>
<dbReference type="HOGENOM" id="CLU_011226_4_0_1"/>
<feature type="domain" description="GST N-terminal" evidence="1">
    <location>
        <begin position="46"/>
        <end position="113"/>
    </location>
</feature>
<proteinExistence type="predicted"/>
<dbReference type="EMBL" id="KN833688">
    <property type="protein sequence ID" value="KIK29953.1"/>
    <property type="molecule type" value="Genomic_DNA"/>
</dbReference>
<dbReference type="Gene3D" id="1.20.1050.10">
    <property type="match status" value="1"/>
</dbReference>
<sequence length="265" mass="30472">MKTLILYDIPSKLEGKYWSDNITKSRQVDPLSAPAPADITPWSPHRFVLGYKGLPFQVEWVELPDIAPRMKEIGAGKNRLADGAETYTLPVLGDPNTGALVTDSWEIAEYLEKTYPEKPTFSHKSKGLIRAFTSALINLLQPAAIFPIFRASQILNERSAEYYMATREVMFKQKISEFSPEGPKRDEHWAIIEQAFTTSKEWYVEEEGKWLMGDVFSYADIFTASILSWLNRVLHEDEWEKIASWHDGRWGKLLADVKKECNHRM</sequence>
<evidence type="ECO:0000259" key="1">
    <source>
        <dbReference type="Pfam" id="PF13409"/>
    </source>
</evidence>
<evidence type="ECO:0000313" key="3">
    <source>
        <dbReference type="EMBL" id="KIK29953.1"/>
    </source>
</evidence>